<evidence type="ECO:0000313" key="2">
    <source>
        <dbReference type="EMBL" id="AEG92390.1"/>
    </source>
</evidence>
<proteinExistence type="predicted"/>
<dbReference type="KEGG" id="rta:Rta_13030"/>
<sequence length="85" mass="7695">MAGSAPHPGSSGGDTVSGVSGRGTDEAGGRSQTAQPGVGTTGGLGGNAGAAVMGGQPTQGAADAGQATVPDGSSNRSTSGAVGRR</sequence>
<feature type="compositionally biased region" description="Low complexity" evidence="1">
    <location>
        <begin position="1"/>
        <end position="19"/>
    </location>
</feature>
<dbReference type="AlphaFoldDB" id="F5Y2M7"/>
<reference evidence="3" key="1">
    <citation type="submission" date="2006-01" db="EMBL/GenBank/DDBJ databases">
        <title>Genome of the cyst-dividing bacterium Ramlibacter tataouinensis.</title>
        <authorList>
            <person name="Barakat M."/>
            <person name="Ortet P."/>
            <person name="De Luca G."/>
            <person name="Jourlin-Castelli C."/>
            <person name="Ansaldi M."/>
            <person name="Py B."/>
            <person name="Fichant G."/>
            <person name="Coutinho P."/>
            <person name="Voulhoux R."/>
            <person name="Bastien O."/>
            <person name="Roy S."/>
            <person name="Marechal E."/>
            <person name="Henrissat B."/>
            <person name="Quentin Y."/>
            <person name="Noirot P."/>
            <person name="Filloux A."/>
            <person name="Mejean V."/>
            <person name="DuBow M."/>
            <person name="Barras F."/>
            <person name="Heulin T."/>
        </authorList>
    </citation>
    <scope>NUCLEOTIDE SEQUENCE [LARGE SCALE GENOMIC DNA]</scope>
    <source>
        <strain evidence="3">ATCC BAA-407 / DSM 14655 / LMG 21543 / TTB310</strain>
    </source>
</reference>
<keyword evidence="3" id="KW-1185">Reference proteome</keyword>
<accession>F5Y2M7</accession>
<organism evidence="2 3">
    <name type="scientific">Ramlibacter tataouinensis (strain ATCC BAA-407 / DSM 14655 / LMG 21543 / TTB310)</name>
    <dbReference type="NCBI Taxonomy" id="365046"/>
    <lineage>
        <taxon>Bacteria</taxon>
        <taxon>Pseudomonadati</taxon>
        <taxon>Pseudomonadota</taxon>
        <taxon>Betaproteobacteria</taxon>
        <taxon>Burkholderiales</taxon>
        <taxon>Comamonadaceae</taxon>
        <taxon>Ramlibacter</taxon>
    </lineage>
</organism>
<feature type="compositionally biased region" description="Polar residues" evidence="1">
    <location>
        <begin position="71"/>
        <end position="85"/>
    </location>
</feature>
<dbReference type="EMBL" id="CP000245">
    <property type="protein sequence ID" value="AEG92390.1"/>
    <property type="molecule type" value="Genomic_DNA"/>
</dbReference>
<feature type="compositionally biased region" description="Gly residues" evidence="1">
    <location>
        <begin position="39"/>
        <end position="48"/>
    </location>
</feature>
<dbReference type="Proteomes" id="UP000008385">
    <property type="component" value="Chromosome"/>
</dbReference>
<protein>
    <submittedName>
        <fullName evidence="2">Uncharacterized protein</fullName>
    </submittedName>
</protein>
<gene>
    <name evidence="2" type="ordered locus">Rta_13030</name>
</gene>
<feature type="region of interest" description="Disordered" evidence="1">
    <location>
        <begin position="1"/>
        <end position="85"/>
    </location>
</feature>
<evidence type="ECO:0000313" key="3">
    <source>
        <dbReference type="Proteomes" id="UP000008385"/>
    </source>
</evidence>
<evidence type="ECO:0000256" key="1">
    <source>
        <dbReference type="SAM" id="MobiDB-lite"/>
    </source>
</evidence>
<dbReference type="HOGENOM" id="CLU_2510328_0_0_4"/>
<name>F5Y2M7_RAMTT</name>
<reference evidence="2 3" key="2">
    <citation type="journal article" date="2011" name="PLoS ONE">
        <title>The Cyst-Dividing Bacterium Ramlibacter tataouinensis TTB310 Genome Reveals a Well-Stocked Toolbox for Adaptation to a Desert Environment.</title>
        <authorList>
            <person name="De Luca G."/>
            <person name="Barakat M."/>
            <person name="Ortet P."/>
            <person name="Fochesato S."/>
            <person name="Jourlin-Castelli C."/>
            <person name="Ansaldi M."/>
            <person name="Py B."/>
            <person name="Fichant G."/>
            <person name="Coutinho P.M."/>
            <person name="Voulhoux R."/>
            <person name="Bastien O."/>
            <person name="Marechal E."/>
            <person name="Henrissat B."/>
            <person name="Quentin Y."/>
            <person name="Noirot P."/>
            <person name="Filloux A."/>
            <person name="Mejean V."/>
            <person name="Dubow M.S."/>
            <person name="Barras F."/>
            <person name="Barbe V."/>
            <person name="Weissenbach J."/>
            <person name="Mihalcescu I."/>
            <person name="Vermeglio A."/>
            <person name="Achouak W."/>
            <person name="Heulin T."/>
        </authorList>
    </citation>
    <scope>NUCLEOTIDE SEQUENCE [LARGE SCALE GENOMIC DNA]</scope>
    <source>
        <strain evidence="3">ATCC BAA-407 / DSM 14655 / LMG 21543 / TTB310</strain>
    </source>
</reference>